<dbReference type="EMBL" id="BSFP01000104">
    <property type="protein sequence ID" value="GLL07621.1"/>
    <property type="molecule type" value="Genomic_DNA"/>
</dbReference>
<dbReference type="AlphaFoldDB" id="A0A9W6KSZ7"/>
<gene>
    <name evidence="1" type="ORF">GCM10017581_093750</name>
</gene>
<dbReference type="InterPro" id="IPR023393">
    <property type="entry name" value="START-like_dom_sf"/>
</dbReference>
<reference evidence="1" key="2">
    <citation type="submission" date="2023-01" db="EMBL/GenBank/DDBJ databases">
        <authorList>
            <person name="Sun Q."/>
            <person name="Evtushenko L."/>
        </authorList>
    </citation>
    <scope>NUCLEOTIDE SEQUENCE</scope>
    <source>
        <strain evidence="1">VKM Ac-1321</strain>
    </source>
</reference>
<sequence length="162" mass="17523">MNTHQPPYRPSHWPAADVDQITRLRALAAGVTGAVVTERLIDAEFATVWALLSDFEGSFGLIEPDMRHVRVAVGDGEHIELQARSRAGFRARLVGTHRPGWLWVQSRFLLIGVAAVAQPRGGTRVALTGGVRVPGRAALVPIGVRRAARGALDRLQRQLGTG</sequence>
<proteinExistence type="predicted"/>
<dbReference type="Proteomes" id="UP001143480">
    <property type="component" value="Unassembled WGS sequence"/>
</dbReference>
<name>A0A9W6KSZ7_9ACTN</name>
<dbReference type="Gene3D" id="3.30.530.20">
    <property type="match status" value="1"/>
</dbReference>
<reference evidence="1" key="1">
    <citation type="journal article" date="2014" name="Int. J. Syst. Evol. Microbiol.">
        <title>Complete genome sequence of Corynebacterium casei LMG S-19264T (=DSM 44701T), isolated from a smear-ripened cheese.</title>
        <authorList>
            <consortium name="US DOE Joint Genome Institute (JGI-PGF)"/>
            <person name="Walter F."/>
            <person name="Albersmeier A."/>
            <person name="Kalinowski J."/>
            <person name="Ruckert C."/>
        </authorList>
    </citation>
    <scope>NUCLEOTIDE SEQUENCE</scope>
    <source>
        <strain evidence="1">VKM Ac-1321</strain>
    </source>
</reference>
<dbReference type="SUPFAM" id="SSF55961">
    <property type="entry name" value="Bet v1-like"/>
    <property type="match status" value="1"/>
</dbReference>
<dbReference type="RefSeq" id="WP_261965030.1">
    <property type="nucleotide sequence ID" value="NZ_BAAAXA010000001.1"/>
</dbReference>
<evidence type="ECO:0000313" key="1">
    <source>
        <dbReference type="EMBL" id="GLL07621.1"/>
    </source>
</evidence>
<protein>
    <submittedName>
        <fullName evidence="1">Uncharacterized protein</fullName>
    </submittedName>
</protein>
<organism evidence="1 2">
    <name type="scientific">Dactylosporangium matsuzakiense</name>
    <dbReference type="NCBI Taxonomy" id="53360"/>
    <lineage>
        <taxon>Bacteria</taxon>
        <taxon>Bacillati</taxon>
        <taxon>Actinomycetota</taxon>
        <taxon>Actinomycetes</taxon>
        <taxon>Micromonosporales</taxon>
        <taxon>Micromonosporaceae</taxon>
        <taxon>Dactylosporangium</taxon>
    </lineage>
</organism>
<keyword evidence="2" id="KW-1185">Reference proteome</keyword>
<accession>A0A9W6KSZ7</accession>
<evidence type="ECO:0000313" key="2">
    <source>
        <dbReference type="Proteomes" id="UP001143480"/>
    </source>
</evidence>
<comment type="caution">
    <text evidence="1">The sequence shown here is derived from an EMBL/GenBank/DDBJ whole genome shotgun (WGS) entry which is preliminary data.</text>
</comment>